<comment type="caution">
    <text evidence="1">The sequence shown here is derived from an EMBL/GenBank/DDBJ whole genome shotgun (WGS) entry which is preliminary data.</text>
</comment>
<evidence type="ECO:0000313" key="1">
    <source>
        <dbReference type="EMBL" id="MCI87768.1"/>
    </source>
</evidence>
<dbReference type="AlphaFoldDB" id="A0A392VH95"/>
<organism evidence="1 2">
    <name type="scientific">Trifolium medium</name>
    <dbReference type="NCBI Taxonomy" id="97028"/>
    <lineage>
        <taxon>Eukaryota</taxon>
        <taxon>Viridiplantae</taxon>
        <taxon>Streptophyta</taxon>
        <taxon>Embryophyta</taxon>
        <taxon>Tracheophyta</taxon>
        <taxon>Spermatophyta</taxon>
        <taxon>Magnoliopsida</taxon>
        <taxon>eudicotyledons</taxon>
        <taxon>Gunneridae</taxon>
        <taxon>Pentapetalae</taxon>
        <taxon>rosids</taxon>
        <taxon>fabids</taxon>
        <taxon>Fabales</taxon>
        <taxon>Fabaceae</taxon>
        <taxon>Papilionoideae</taxon>
        <taxon>50 kb inversion clade</taxon>
        <taxon>NPAAA clade</taxon>
        <taxon>Hologalegina</taxon>
        <taxon>IRL clade</taxon>
        <taxon>Trifolieae</taxon>
        <taxon>Trifolium</taxon>
    </lineage>
</organism>
<dbReference type="EMBL" id="LXQA011175018">
    <property type="protein sequence ID" value="MCI87768.1"/>
    <property type="molecule type" value="Genomic_DNA"/>
</dbReference>
<proteinExistence type="predicted"/>
<reference evidence="1 2" key="1">
    <citation type="journal article" date="2018" name="Front. Plant Sci.">
        <title>Red Clover (Trifolium pratense) and Zigzag Clover (T. medium) - A Picture of Genomic Similarities and Differences.</title>
        <authorList>
            <person name="Dluhosova J."/>
            <person name="Istvanek J."/>
            <person name="Nedelnik J."/>
            <person name="Repkova J."/>
        </authorList>
    </citation>
    <scope>NUCLEOTIDE SEQUENCE [LARGE SCALE GENOMIC DNA]</scope>
    <source>
        <strain evidence="2">cv. 10/8</strain>
        <tissue evidence="1">Leaf</tissue>
    </source>
</reference>
<evidence type="ECO:0000313" key="2">
    <source>
        <dbReference type="Proteomes" id="UP000265520"/>
    </source>
</evidence>
<protein>
    <submittedName>
        <fullName evidence="1">Uncharacterized protein</fullName>
    </submittedName>
</protein>
<dbReference type="Proteomes" id="UP000265520">
    <property type="component" value="Unassembled WGS sequence"/>
</dbReference>
<sequence>DAVFSPAEVVWWLGSGGLCCLVVRSEWCGGGG</sequence>
<name>A0A392VH95_9FABA</name>
<keyword evidence="2" id="KW-1185">Reference proteome</keyword>
<accession>A0A392VH95</accession>
<feature type="non-terminal residue" evidence="1">
    <location>
        <position position="1"/>
    </location>
</feature>